<dbReference type="EMBL" id="CM017885">
    <property type="protein sequence ID" value="KAG1368674.1"/>
    <property type="molecule type" value="Genomic_DNA"/>
</dbReference>
<dbReference type="Gene3D" id="6.10.250.1700">
    <property type="match status" value="4"/>
</dbReference>
<dbReference type="PANTHER" id="PTHR31189">
    <property type="entry name" value="OS03G0336100 PROTEIN-RELATED"/>
    <property type="match status" value="1"/>
</dbReference>
<dbReference type="Pfam" id="PF00190">
    <property type="entry name" value="Cupin_1"/>
    <property type="match status" value="1"/>
</dbReference>
<evidence type="ECO:0000313" key="5">
    <source>
        <dbReference type="Proteomes" id="UP000797356"/>
    </source>
</evidence>
<dbReference type="SMART" id="SM00835">
    <property type="entry name" value="Cupin_1"/>
    <property type="match status" value="1"/>
</dbReference>
<evidence type="ECO:0000256" key="2">
    <source>
        <dbReference type="SAM" id="SignalP"/>
    </source>
</evidence>
<organism evidence="4 5">
    <name type="scientific">Cocos nucifera</name>
    <name type="common">Coconut palm</name>
    <dbReference type="NCBI Taxonomy" id="13894"/>
    <lineage>
        <taxon>Eukaryota</taxon>
        <taxon>Viridiplantae</taxon>
        <taxon>Streptophyta</taxon>
        <taxon>Embryophyta</taxon>
        <taxon>Tracheophyta</taxon>
        <taxon>Spermatophyta</taxon>
        <taxon>Magnoliopsida</taxon>
        <taxon>Liliopsida</taxon>
        <taxon>Arecaceae</taxon>
        <taxon>Arecoideae</taxon>
        <taxon>Cocoseae</taxon>
        <taxon>Attaleinae</taxon>
        <taxon>Cocos</taxon>
    </lineage>
</organism>
<dbReference type="InterPro" id="IPR011051">
    <property type="entry name" value="RmlC_Cupin_sf"/>
</dbReference>
<sequence>MMVKPRAYIPFLLLLSILFLSATLALSSNEQEDPELKQCKQQCRQQPFYDEGMRRRCERHCEEQYQKKEDPEQRLRECKRECRESREGEQQRQQCERRCEQRYQEERRGGEETGRHGGKREDPEQRLQECKRECRESREGEQQRQQCERRCEQRYQEERREGEETGRHGGKREDPEKRLEECRRECREKEEGRRQQRECEQRCEEEYRKHRGGNKEEEEREEEKEKQRREGDPYFFDKESFVHRLRTEHGNIRVFRNFFEKSELLLGVANYRVAIIETNPNTFVLPSHFDAEALLFVARGNGILTLMRQDNEEAHELRRGDIMRVHAGAIASLMNKDRNEKLVVVCLLQPVATPGMFEAFVGAGGQNPESFYRSFSKQVLRAAFNTREDKLERLFEKQQKGPIIQASQEQIRELSRQISED</sequence>
<dbReference type="InterPro" id="IPR050253">
    <property type="entry name" value="Seed_Storage-Functional"/>
</dbReference>
<reference evidence="4" key="1">
    <citation type="journal article" date="2017" name="Gigascience">
        <title>The genome draft of coconut (Cocos nucifera).</title>
        <authorList>
            <person name="Xiao Y."/>
            <person name="Xu P."/>
            <person name="Fan H."/>
            <person name="Baudouin L."/>
            <person name="Xia W."/>
            <person name="Bocs S."/>
            <person name="Xu J."/>
            <person name="Li Q."/>
            <person name="Guo A."/>
            <person name="Zhou L."/>
            <person name="Li J."/>
            <person name="Wu Y."/>
            <person name="Ma Z."/>
            <person name="Armero A."/>
            <person name="Issali A.E."/>
            <person name="Liu N."/>
            <person name="Peng M."/>
            <person name="Yang Y."/>
        </authorList>
    </citation>
    <scope>NUCLEOTIDE SEQUENCE</scope>
    <source>
        <tissue evidence="4">Spear leaf of Hainan Tall coconut</tissue>
    </source>
</reference>
<reference evidence="4" key="2">
    <citation type="submission" date="2019-07" db="EMBL/GenBank/DDBJ databases">
        <authorList>
            <person name="Yang Y."/>
            <person name="Bocs S."/>
            <person name="Baudouin L."/>
        </authorList>
    </citation>
    <scope>NUCLEOTIDE SEQUENCE</scope>
    <source>
        <tissue evidence="4">Spear leaf of Hainan Tall coconut</tissue>
    </source>
</reference>
<dbReference type="SUPFAM" id="SSF51182">
    <property type="entry name" value="RmlC-like cupins"/>
    <property type="match status" value="1"/>
</dbReference>
<feature type="domain" description="Cupin type-1" evidence="3">
    <location>
        <begin position="256"/>
        <end position="392"/>
    </location>
</feature>
<comment type="caution">
    <text evidence="4">The sequence shown here is derived from an EMBL/GenBank/DDBJ whole genome shotgun (WGS) entry which is preliminary data.</text>
</comment>
<keyword evidence="2" id="KW-0732">Signal</keyword>
<name>A0A8K0IXI2_COCNU</name>
<dbReference type="OrthoDB" id="1912756at2759"/>
<dbReference type="AlphaFoldDB" id="A0A8K0IXI2"/>
<dbReference type="Gene3D" id="2.60.120.10">
    <property type="entry name" value="Jelly Rolls"/>
    <property type="match status" value="1"/>
</dbReference>
<feature type="signal peptide" evidence="2">
    <location>
        <begin position="1"/>
        <end position="25"/>
    </location>
</feature>
<dbReference type="PANTHER" id="PTHR31189:SF13">
    <property type="entry name" value="CUPINCIN"/>
    <property type="match status" value="1"/>
</dbReference>
<evidence type="ECO:0000313" key="4">
    <source>
        <dbReference type="EMBL" id="KAG1368674.1"/>
    </source>
</evidence>
<dbReference type="InterPro" id="IPR006045">
    <property type="entry name" value="Cupin_1"/>
</dbReference>
<accession>A0A8K0IXI2</accession>
<feature type="region of interest" description="Disordered" evidence="1">
    <location>
        <begin position="210"/>
        <end position="230"/>
    </location>
</feature>
<feature type="chain" id="PRO_5035454052" evidence="2">
    <location>
        <begin position="26"/>
        <end position="421"/>
    </location>
</feature>
<keyword evidence="5" id="KW-1185">Reference proteome</keyword>
<evidence type="ECO:0000256" key="1">
    <source>
        <dbReference type="SAM" id="MobiDB-lite"/>
    </source>
</evidence>
<evidence type="ECO:0000259" key="3">
    <source>
        <dbReference type="SMART" id="SM00835"/>
    </source>
</evidence>
<gene>
    <name evidence="4" type="ORF">COCNU_14G011420</name>
</gene>
<dbReference type="CDD" id="cd02244">
    <property type="entry name" value="cupin_7S_vicilin-like_N"/>
    <property type="match status" value="1"/>
</dbReference>
<proteinExistence type="predicted"/>
<dbReference type="InterPro" id="IPR014710">
    <property type="entry name" value="RmlC-like_jellyroll"/>
</dbReference>
<dbReference type="Proteomes" id="UP000797356">
    <property type="component" value="Chromosome 14"/>
</dbReference>
<protein>
    <submittedName>
        <fullName evidence="4">Putative Vicilin-like antimicrobial peptides 2-1</fullName>
    </submittedName>
</protein>